<evidence type="ECO:0000256" key="1">
    <source>
        <dbReference type="SAM" id="MobiDB-lite"/>
    </source>
</evidence>
<evidence type="ECO:0000313" key="4">
    <source>
        <dbReference type="Proteomes" id="UP001165060"/>
    </source>
</evidence>
<protein>
    <recommendedName>
        <fullName evidence="2">Nin one binding (NOB1) Zn-ribbon-like domain-containing protein</fullName>
    </recommendedName>
</protein>
<dbReference type="InterPro" id="IPR039907">
    <property type="entry name" value="NOB1"/>
</dbReference>
<dbReference type="InterPro" id="IPR014881">
    <property type="entry name" value="NOB1_Zn-bd"/>
</dbReference>
<gene>
    <name evidence="3" type="ORF">TeGR_g5632</name>
</gene>
<dbReference type="EMBL" id="BRYB01003421">
    <property type="protein sequence ID" value="GMI36329.1"/>
    <property type="molecule type" value="Genomic_DNA"/>
</dbReference>
<proteinExistence type="predicted"/>
<feature type="compositionally biased region" description="Polar residues" evidence="1">
    <location>
        <begin position="49"/>
        <end position="59"/>
    </location>
</feature>
<feature type="compositionally biased region" description="Low complexity" evidence="1">
    <location>
        <begin position="27"/>
        <end position="39"/>
    </location>
</feature>
<organism evidence="3 4">
    <name type="scientific">Tetraparma gracilis</name>
    <dbReference type="NCBI Taxonomy" id="2962635"/>
    <lineage>
        <taxon>Eukaryota</taxon>
        <taxon>Sar</taxon>
        <taxon>Stramenopiles</taxon>
        <taxon>Ochrophyta</taxon>
        <taxon>Bolidophyceae</taxon>
        <taxon>Parmales</taxon>
        <taxon>Triparmaceae</taxon>
        <taxon>Tetraparma</taxon>
    </lineage>
</organism>
<dbReference type="InterPro" id="IPR036283">
    <property type="entry name" value="NOB1_Zf-like_sf"/>
</dbReference>
<accession>A0ABQ6MZW6</accession>
<dbReference type="SUPFAM" id="SSF144206">
    <property type="entry name" value="NOB1 zinc finger-like"/>
    <property type="match status" value="1"/>
</dbReference>
<feature type="region of interest" description="Disordered" evidence="1">
    <location>
        <begin position="316"/>
        <end position="354"/>
    </location>
</feature>
<keyword evidence="4" id="KW-1185">Reference proteome</keyword>
<reference evidence="3 4" key="1">
    <citation type="journal article" date="2023" name="Commun. Biol.">
        <title>Genome analysis of Parmales, the sister group of diatoms, reveals the evolutionary specialization of diatoms from phago-mixotrophs to photoautotrophs.</title>
        <authorList>
            <person name="Ban H."/>
            <person name="Sato S."/>
            <person name="Yoshikawa S."/>
            <person name="Yamada K."/>
            <person name="Nakamura Y."/>
            <person name="Ichinomiya M."/>
            <person name="Sato N."/>
            <person name="Blanc-Mathieu R."/>
            <person name="Endo H."/>
            <person name="Kuwata A."/>
            <person name="Ogata H."/>
        </authorList>
    </citation>
    <scope>NUCLEOTIDE SEQUENCE [LARGE SCALE GENOMIC DNA]</scope>
</reference>
<sequence>MLVNAAAPPPPAAADAPAPPALFAAEGAARAAAAGPAPGQFEDAESSSDEGTYANSDCSISDEECDVYVRDPEELAGAEGGAVEEELKLAFPSLAAAATVPCEDEGGAPVPAPANPHAQSLAQKLQEEEAEKLEALKPRPVVKDGRLYNSFKAGVGNERRCACATTDFAMQNVLLQMGLKLLSVQGSEVTRTKSWVTRCGACFAVYGTESAGAKLFCARCGSDALQRVAASVDSKGKQKLHLSAKRKNDIRGTKFSLPKPGKQNRFAGDLLLREDQLLMGAWNTKVKVGKGQVESMFGADIIDNVGLGDLSKRDDIKVGMGRQNPNQAKAGRERRGKAKKNSEAKACGMRRAWS</sequence>
<evidence type="ECO:0000313" key="3">
    <source>
        <dbReference type="EMBL" id="GMI36329.1"/>
    </source>
</evidence>
<feature type="region of interest" description="Disordered" evidence="1">
    <location>
        <begin position="27"/>
        <end position="59"/>
    </location>
</feature>
<dbReference type="Proteomes" id="UP001165060">
    <property type="component" value="Unassembled WGS sequence"/>
</dbReference>
<comment type="caution">
    <text evidence="3">The sequence shown here is derived from an EMBL/GenBank/DDBJ whole genome shotgun (WGS) entry which is preliminary data.</text>
</comment>
<name>A0ABQ6MZW6_9STRA</name>
<dbReference type="PANTHER" id="PTHR12814">
    <property type="entry name" value="RNA-BINDING PROTEIN NOB1"/>
    <property type="match status" value="1"/>
</dbReference>
<evidence type="ECO:0000259" key="2">
    <source>
        <dbReference type="Pfam" id="PF08772"/>
    </source>
</evidence>
<feature type="domain" description="Nin one binding (NOB1) Zn-ribbon-like" evidence="2">
    <location>
        <begin position="189"/>
        <end position="261"/>
    </location>
</feature>
<dbReference type="Gene3D" id="6.20.210.10">
    <property type="entry name" value="Nin one binding (NOB1), Zn-ribbon-like"/>
    <property type="match status" value="1"/>
</dbReference>
<dbReference type="Pfam" id="PF08772">
    <property type="entry name" value="Zn_ribbon_NOB1"/>
    <property type="match status" value="1"/>
</dbReference>
<dbReference type="PANTHER" id="PTHR12814:SF2">
    <property type="entry name" value="RNA-BINDING PROTEIN NOB1"/>
    <property type="match status" value="1"/>
</dbReference>